<keyword evidence="4" id="KW-1185">Reference proteome</keyword>
<protein>
    <submittedName>
        <fullName evidence="3">Uncharacterized protein</fullName>
    </submittedName>
</protein>
<dbReference type="EMBL" id="JARKIF010000031">
    <property type="protein sequence ID" value="KAJ7612280.1"/>
    <property type="molecule type" value="Genomic_DNA"/>
</dbReference>
<comment type="caution">
    <text evidence="3">The sequence shown here is derived from an EMBL/GenBank/DDBJ whole genome shotgun (WGS) entry which is preliminary data.</text>
</comment>
<feature type="coiled-coil region" evidence="1">
    <location>
        <begin position="859"/>
        <end position="914"/>
    </location>
</feature>
<feature type="compositionally biased region" description="Pro residues" evidence="2">
    <location>
        <begin position="1105"/>
        <end position="1127"/>
    </location>
</feature>
<evidence type="ECO:0000256" key="2">
    <source>
        <dbReference type="SAM" id="MobiDB-lite"/>
    </source>
</evidence>
<dbReference type="Proteomes" id="UP001221142">
    <property type="component" value="Unassembled WGS sequence"/>
</dbReference>
<organism evidence="3 4">
    <name type="scientific">Roridomyces roridus</name>
    <dbReference type="NCBI Taxonomy" id="1738132"/>
    <lineage>
        <taxon>Eukaryota</taxon>
        <taxon>Fungi</taxon>
        <taxon>Dikarya</taxon>
        <taxon>Basidiomycota</taxon>
        <taxon>Agaricomycotina</taxon>
        <taxon>Agaricomycetes</taxon>
        <taxon>Agaricomycetidae</taxon>
        <taxon>Agaricales</taxon>
        <taxon>Marasmiineae</taxon>
        <taxon>Mycenaceae</taxon>
        <taxon>Roridomyces</taxon>
    </lineage>
</organism>
<sequence length="1158" mass="126804">MDPARRPFVLAVLHQASEDLIDAYKTSTFPPDIAAFLPYTDLSWVNVEKFDAFLRAKDASDASTASVGTSGSVSPSTPATRDAGVSASGSIADQKGPPASHVSVKQEPADIIDLVSDSEPEAPTTSKVASKSKRRRGGNKSDKSGRIQVTRDIFVDRVVHFGYKDLPPHWPASADAVAYVVDFTGDARAAQTTAGGVPVGMDSFLKKEDLKDMDSWGAGSNGSTSRDTSLILLGKIPSRRSTHRCNGALRCEFFETSLLEGYRRLDSTDMAPTQRIFSRELEQNARDAVTAEGRAASYREEGCPHPNCDGVPKLISYPGVHKSGRTMFVGCSAWKPGQTKHRHGWIPKDVNENLLKSLIYGSASPLPSAAPQGIDTSGFGHGSCASFRHPNTGQKTPCQHPHFVDGHRVTASMVRHECPVRKIVYTSKDPKVSKCVVVIEGVHTHPPWPLHKAGLVAVNDAKESLAASGKMGITSGDLNSAPTTKALLGGTLDSKHAVFRDKRTLRKETNKIKAALNPEGLTWKGIQKMYEDDLKLPLEERYVHDIRCEGTIKIAVCMRPDLIQLIHDPGVIYVVCDFTFKRTRGELNEWEVAIWYTPQRKRVAIARVWSNRFTKDAYKLMFDAFFKSVKTVTGREPCFKALHENGNLHCILFDMEAAQMQGFGEKLVDIVNSDPELRKLFPDPNPDKLVQCVAKLCTVHWERSTKALVGEVGQETVNYLNTFLGMSKKEHIDGWHNFCSKHPSKKLRDWYAHKIQYPWLLPCFNESLSQFPPGLWGDTQTHTNLVEGAHSRANRATGTNLMPVESVQSTVLTSFASAREWDSEVAASIRAARETCILSDKNNHDHARMRRAMTRGAAREDKREACIDVADELEQAKAEVAKAKAAVASAAAAKKEIEARVKELKAQQKLLGRAVVRGPRAASDIPSLTVNNTAPGSDGEDGELAEEEVELDAYGHGALIYRYYALRSVLNTPDALADTNTTHMSPPSPRFDSYDALPPSSPPPSSPLPMLNPLASDDSFFGLSDDSYPQDLNGIPPLDLDAIFAGVSTVQPALAGDFSDYYDLFDIPAAPIQNYFNPDVQMDDNWILPPAHASPAFDIGASLPTLPPPPTLPSPLPSPKGTPPPMPSVIGQKRPRDEVDANLIVSGTRTRIKRVRKD</sequence>
<feature type="region of interest" description="Disordered" evidence="2">
    <location>
        <begin position="978"/>
        <end position="1012"/>
    </location>
</feature>
<feature type="region of interest" description="Disordered" evidence="2">
    <location>
        <begin position="1101"/>
        <end position="1137"/>
    </location>
</feature>
<name>A0AAD7B7G7_9AGAR</name>
<keyword evidence="1" id="KW-0175">Coiled coil</keyword>
<feature type="region of interest" description="Disordered" evidence="2">
    <location>
        <begin position="61"/>
        <end position="145"/>
    </location>
</feature>
<accession>A0AAD7B7G7</accession>
<feature type="compositionally biased region" description="Low complexity" evidence="2">
    <location>
        <begin position="61"/>
        <end position="80"/>
    </location>
</feature>
<feature type="compositionally biased region" description="Polar residues" evidence="2">
    <location>
        <begin position="926"/>
        <end position="935"/>
    </location>
</feature>
<feature type="region of interest" description="Disordered" evidence="2">
    <location>
        <begin position="924"/>
        <end position="944"/>
    </location>
</feature>
<proteinExistence type="predicted"/>
<dbReference type="AlphaFoldDB" id="A0AAD7B7G7"/>
<evidence type="ECO:0000256" key="1">
    <source>
        <dbReference type="SAM" id="Coils"/>
    </source>
</evidence>
<reference evidence="3" key="1">
    <citation type="submission" date="2023-03" db="EMBL/GenBank/DDBJ databases">
        <title>Massive genome expansion in bonnet fungi (Mycena s.s.) driven by repeated elements and novel gene families across ecological guilds.</title>
        <authorList>
            <consortium name="Lawrence Berkeley National Laboratory"/>
            <person name="Harder C.B."/>
            <person name="Miyauchi S."/>
            <person name="Viragh M."/>
            <person name="Kuo A."/>
            <person name="Thoen E."/>
            <person name="Andreopoulos B."/>
            <person name="Lu D."/>
            <person name="Skrede I."/>
            <person name="Drula E."/>
            <person name="Henrissat B."/>
            <person name="Morin E."/>
            <person name="Kohler A."/>
            <person name="Barry K."/>
            <person name="LaButti K."/>
            <person name="Morin E."/>
            <person name="Salamov A."/>
            <person name="Lipzen A."/>
            <person name="Mereny Z."/>
            <person name="Hegedus B."/>
            <person name="Baldrian P."/>
            <person name="Stursova M."/>
            <person name="Weitz H."/>
            <person name="Taylor A."/>
            <person name="Grigoriev I.V."/>
            <person name="Nagy L.G."/>
            <person name="Martin F."/>
            <person name="Kauserud H."/>
        </authorList>
    </citation>
    <scope>NUCLEOTIDE SEQUENCE</scope>
    <source>
        <strain evidence="3">9284</strain>
    </source>
</reference>
<evidence type="ECO:0000313" key="3">
    <source>
        <dbReference type="EMBL" id="KAJ7612280.1"/>
    </source>
</evidence>
<gene>
    <name evidence="3" type="ORF">FB45DRAFT_1009460</name>
</gene>
<evidence type="ECO:0000313" key="4">
    <source>
        <dbReference type="Proteomes" id="UP001221142"/>
    </source>
</evidence>